<keyword evidence="8" id="KW-1185">Reference proteome</keyword>
<keyword evidence="3" id="KW-0813">Transport</keyword>
<dbReference type="Gene3D" id="2.60.40.1150">
    <property type="match status" value="1"/>
</dbReference>
<dbReference type="PANTHER" id="PTHR11134">
    <property type="entry name" value="ADAPTOR COMPLEX SUBUNIT BETA FAMILY MEMBER"/>
    <property type="match status" value="1"/>
</dbReference>
<evidence type="ECO:0000256" key="3">
    <source>
        <dbReference type="ARBA" id="ARBA00022448"/>
    </source>
</evidence>
<dbReference type="InterPro" id="IPR011989">
    <property type="entry name" value="ARM-like"/>
</dbReference>
<sequence>MSFLFENESKDDLIKLRNLLDSNSPNDRRIGARRVVSLMRAGENVGCLFSSMLRCVKTDDISLKKLTYLYLVNYSTQEPEQAIMVVNTFIADSSDPNPIIRALAVRTMCRIKLDTVAEYMIIPLKQSLKDKDPYVRKTAAMAVSKLYDIIPEAVENASILSDLLELLHDENPMVVSNATASLFEVNERRSTPIFELDENTVTPIIAAMTQCNGWVQTVLLDSLSHYKPKDSTDAAYLIDRLIPYLKHANSAVVIGAFRCIYTFMDQDERSPAEIFQQIIPPFITLINATEPEIQFVVLRILSLFVKKYPRALSKEFRVFFCKYNDPSYVKLEKLKIIVAIANQKNVKLVLDEFEEYCNSVDVKFVPKTIYSIGQIAVNMKTAAPRCVKILVKLIESKAVYAIEESIIVVADLLRKFPGEFEGIIGTVCSNFELVKESRAKAAVIWILGEYSNLIENVDTLLDPYLDTFQDEMPEVQHQILSAFVKVYVRNPEETRDQLQFVLNEATKETVLPDIRNRAMIYWRLLSLLDVDIAKNAVIFQKVTMVDPEEHFDASVLEELIRNMGTVSGVLHIVPSDFVKRVKYLPEDEDDYDIGGKNGLRTKSGNLIDAHEWSKAVINDNHVDIFYEFSNNKLWLKIVNKAASNANNNNVILTDFAVAFNKNWAGLSIATTPRFQEKLEYGDSFEVPIELTVSEPVATNFEQNLMQAALRTNFGVKMFAIEIDPFEILIPIKLSDEELKSAWDSQKDDTTIEIDGKMRSQEDLTSKGVQILQNNSEGLNVALKVPPNYIYIAKISQNQNKTQVTIHGNGILFPTIREYAEFLFCA</sequence>
<evidence type="ECO:0000256" key="2">
    <source>
        <dbReference type="ARBA" id="ARBA00006613"/>
    </source>
</evidence>
<dbReference type="InterPro" id="IPR013037">
    <property type="entry name" value="Clathrin_b-adaptin_app_Ig-like"/>
</dbReference>
<evidence type="ECO:0000259" key="6">
    <source>
        <dbReference type="Pfam" id="PF01602"/>
    </source>
</evidence>
<evidence type="ECO:0000256" key="5">
    <source>
        <dbReference type="ARBA" id="ARBA00023136"/>
    </source>
</evidence>
<dbReference type="Pfam" id="PF01602">
    <property type="entry name" value="Adaptin_N"/>
    <property type="match status" value="1"/>
</dbReference>
<proteinExistence type="inferred from homology"/>
<organism evidence="7 8">
    <name type="scientific">Tritrichomonas musculus</name>
    <dbReference type="NCBI Taxonomy" id="1915356"/>
    <lineage>
        <taxon>Eukaryota</taxon>
        <taxon>Metamonada</taxon>
        <taxon>Parabasalia</taxon>
        <taxon>Tritrichomonadida</taxon>
        <taxon>Tritrichomonadidae</taxon>
        <taxon>Tritrichomonas</taxon>
    </lineage>
</organism>
<dbReference type="EMBL" id="JAPFFF010000005">
    <property type="protein sequence ID" value="KAK8888940.1"/>
    <property type="molecule type" value="Genomic_DNA"/>
</dbReference>
<name>A0ABR2KCU2_9EUKA</name>
<dbReference type="SUPFAM" id="SSF48371">
    <property type="entry name" value="ARM repeat"/>
    <property type="match status" value="1"/>
</dbReference>
<protein>
    <recommendedName>
        <fullName evidence="6">Clathrin/coatomer adaptor adaptin-like N-terminal domain-containing protein</fullName>
    </recommendedName>
</protein>
<dbReference type="InterPro" id="IPR002553">
    <property type="entry name" value="Clathrin/coatomer_adapt-like_N"/>
</dbReference>
<dbReference type="Gene3D" id="1.25.10.10">
    <property type="entry name" value="Leucine-rich Repeat Variant"/>
    <property type="match status" value="1"/>
</dbReference>
<evidence type="ECO:0000256" key="1">
    <source>
        <dbReference type="ARBA" id="ARBA00004308"/>
    </source>
</evidence>
<keyword evidence="4" id="KW-0653">Protein transport</keyword>
<keyword evidence="5" id="KW-0472">Membrane</keyword>
<feature type="domain" description="Clathrin/coatomer adaptor adaptin-like N-terminal" evidence="6">
    <location>
        <begin position="15"/>
        <end position="527"/>
    </location>
</feature>
<comment type="subcellular location">
    <subcellularLocation>
        <location evidence="1">Endomembrane system</location>
    </subcellularLocation>
</comment>
<evidence type="ECO:0000313" key="8">
    <source>
        <dbReference type="Proteomes" id="UP001470230"/>
    </source>
</evidence>
<dbReference type="Proteomes" id="UP001470230">
    <property type="component" value="Unassembled WGS sequence"/>
</dbReference>
<comment type="caution">
    <text evidence="7">The sequence shown here is derived from an EMBL/GenBank/DDBJ whole genome shotgun (WGS) entry which is preliminary data.</text>
</comment>
<evidence type="ECO:0000256" key="4">
    <source>
        <dbReference type="ARBA" id="ARBA00022927"/>
    </source>
</evidence>
<evidence type="ECO:0000313" key="7">
    <source>
        <dbReference type="EMBL" id="KAK8888940.1"/>
    </source>
</evidence>
<accession>A0ABR2KCU2</accession>
<dbReference type="SUPFAM" id="SSF49348">
    <property type="entry name" value="Clathrin adaptor appendage domain"/>
    <property type="match status" value="1"/>
</dbReference>
<dbReference type="InterPro" id="IPR013041">
    <property type="entry name" value="Clathrin_app_Ig-like_sf"/>
</dbReference>
<reference evidence="7 8" key="1">
    <citation type="submission" date="2024-04" db="EMBL/GenBank/DDBJ databases">
        <title>Tritrichomonas musculus Genome.</title>
        <authorList>
            <person name="Alves-Ferreira E."/>
            <person name="Grigg M."/>
            <person name="Lorenzi H."/>
            <person name="Galac M."/>
        </authorList>
    </citation>
    <scope>NUCLEOTIDE SEQUENCE [LARGE SCALE GENOMIC DNA]</scope>
    <source>
        <strain evidence="7 8">EAF2021</strain>
    </source>
</reference>
<dbReference type="InterPro" id="IPR016024">
    <property type="entry name" value="ARM-type_fold"/>
</dbReference>
<comment type="similarity">
    <text evidence="2">Belongs to the adaptor complexes large subunit family.</text>
</comment>
<dbReference type="InterPro" id="IPR026739">
    <property type="entry name" value="AP_beta"/>
</dbReference>
<gene>
    <name evidence="7" type="ORF">M9Y10_033681</name>
</gene>